<accession>B4VPY5</accession>
<dbReference type="EMBL" id="DS989847">
    <property type="protein sequence ID" value="EDX76196.1"/>
    <property type="molecule type" value="Genomic_DNA"/>
</dbReference>
<dbReference type="Proteomes" id="UP000003835">
    <property type="component" value="Unassembled WGS sequence"/>
</dbReference>
<dbReference type="STRING" id="118168.MC7420_5630"/>
<dbReference type="HOGENOM" id="CLU_3214850_0_0_3"/>
<gene>
    <name evidence="1" type="ORF">MC7420_5630</name>
</gene>
<evidence type="ECO:0000313" key="2">
    <source>
        <dbReference type="Proteomes" id="UP000003835"/>
    </source>
</evidence>
<reference evidence="1 2" key="1">
    <citation type="submission" date="2008-07" db="EMBL/GenBank/DDBJ databases">
        <authorList>
            <person name="Tandeau de Marsac N."/>
            <person name="Ferriera S."/>
            <person name="Johnson J."/>
            <person name="Kravitz S."/>
            <person name="Beeson K."/>
            <person name="Sutton G."/>
            <person name="Rogers Y.-H."/>
            <person name="Friedman R."/>
            <person name="Frazier M."/>
            <person name="Venter J.C."/>
        </authorList>
    </citation>
    <scope>NUCLEOTIDE SEQUENCE [LARGE SCALE GENOMIC DNA]</scope>
    <source>
        <strain evidence="1 2">PCC 7420</strain>
    </source>
</reference>
<protein>
    <submittedName>
        <fullName evidence="1">Uncharacterized protein</fullName>
    </submittedName>
</protein>
<sequence>MFIVNVPVDVGWTGQMETISDKYSNYHNLSLPDQAIAIHLIVQN</sequence>
<proteinExistence type="predicted"/>
<keyword evidence="2" id="KW-1185">Reference proteome</keyword>
<organism evidence="1 2">
    <name type="scientific">Coleofasciculus chthonoplastes PCC 7420</name>
    <dbReference type="NCBI Taxonomy" id="118168"/>
    <lineage>
        <taxon>Bacteria</taxon>
        <taxon>Bacillati</taxon>
        <taxon>Cyanobacteriota</taxon>
        <taxon>Cyanophyceae</taxon>
        <taxon>Coleofasciculales</taxon>
        <taxon>Coleofasciculaceae</taxon>
        <taxon>Coleofasciculus</taxon>
    </lineage>
</organism>
<dbReference type="AlphaFoldDB" id="B4VPY5"/>
<name>B4VPY5_9CYAN</name>
<evidence type="ECO:0000313" key="1">
    <source>
        <dbReference type="EMBL" id="EDX76196.1"/>
    </source>
</evidence>